<feature type="compositionally biased region" description="Low complexity" evidence="1">
    <location>
        <begin position="52"/>
        <end position="66"/>
    </location>
</feature>
<comment type="caution">
    <text evidence="2">The sequence shown here is derived from an EMBL/GenBank/DDBJ whole genome shotgun (WGS) entry which is preliminary data.</text>
</comment>
<feature type="compositionally biased region" description="Basic residues" evidence="1">
    <location>
        <begin position="220"/>
        <end position="229"/>
    </location>
</feature>
<feature type="compositionally biased region" description="Pro residues" evidence="1">
    <location>
        <begin position="204"/>
        <end position="214"/>
    </location>
</feature>
<organism evidence="2 3">
    <name type="scientific">Araneus ventricosus</name>
    <name type="common">Orbweaver spider</name>
    <name type="synonym">Epeira ventricosa</name>
    <dbReference type="NCBI Taxonomy" id="182803"/>
    <lineage>
        <taxon>Eukaryota</taxon>
        <taxon>Metazoa</taxon>
        <taxon>Ecdysozoa</taxon>
        <taxon>Arthropoda</taxon>
        <taxon>Chelicerata</taxon>
        <taxon>Arachnida</taxon>
        <taxon>Araneae</taxon>
        <taxon>Araneomorphae</taxon>
        <taxon>Entelegynae</taxon>
        <taxon>Araneoidea</taxon>
        <taxon>Araneidae</taxon>
        <taxon>Araneus</taxon>
    </lineage>
</organism>
<accession>A0A4Y2HEE2</accession>
<evidence type="ECO:0000313" key="2">
    <source>
        <dbReference type="EMBL" id="GBM63670.1"/>
    </source>
</evidence>
<evidence type="ECO:0000256" key="1">
    <source>
        <dbReference type="SAM" id="MobiDB-lite"/>
    </source>
</evidence>
<proteinExistence type="predicted"/>
<reference evidence="2 3" key="1">
    <citation type="journal article" date="2019" name="Sci. Rep.">
        <title>Orb-weaving spider Araneus ventricosus genome elucidates the spidroin gene catalogue.</title>
        <authorList>
            <person name="Kono N."/>
            <person name="Nakamura H."/>
            <person name="Ohtoshi R."/>
            <person name="Moran D.A.P."/>
            <person name="Shinohara A."/>
            <person name="Yoshida Y."/>
            <person name="Fujiwara M."/>
            <person name="Mori M."/>
            <person name="Tomita M."/>
            <person name="Arakawa K."/>
        </authorList>
    </citation>
    <scope>NUCLEOTIDE SEQUENCE [LARGE SCALE GENOMIC DNA]</scope>
</reference>
<dbReference type="OrthoDB" id="6433836at2759"/>
<keyword evidence="3" id="KW-1185">Reference proteome</keyword>
<evidence type="ECO:0000313" key="3">
    <source>
        <dbReference type="Proteomes" id="UP000499080"/>
    </source>
</evidence>
<feature type="region of interest" description="Disordered" evidence="1">
    <location>
        <begin position="52"/>
        <end position="72"/>
    </location>
</feature>
<feature type="region of interest" description="Disordered" evidence="1">
    <location>
        <begin position="95"/>
        <end position="132"/>
    </location>
</feature>
<feature type="compositionally biased region" description="Polar residues" evidence="1">
    <location>
        <begin position="173"/>
        <end position="182"/>
    </location>
</feature>
<dbReference type="EMBL" id="BGPR01001881">
    <property type="protein sequence ID" value="GBM63670.1"/>
    <property type="molecule type" value="Genomic_DNA"/>
</dbReference>
<protein>
    <submittedName>
        <fullName evidence="2">Uncharacterized protein</fullName>
    </submittedName>
</protein>
<sequence>MNEIYMQEVNYGFPSEANYPLGDDQSFVTSTMSLAPFSVSYSSTSSTATQNASYTTTSQTNHQNSNPFTDLNVNNRAHHQQLSHSQLNEVNRNGLQNSHARSPTCRDRPSDSVIDSHPVDLSSPKPQNRYGQMGYLNMPRDNTGAFAGFNRSGTNYENDMDTGRPDYAASRVNGEQPQQQSHHPLVAHGALSLPLLSQGRGHAPPSPMATPSPPVDDRHRSKRKDQRLT</sequence>
<feature type="non-terminal residue" evidence="2">
    <location>
        <position position="229"/>
    </location>
</feature>
<name>A0A4Y2HEE2_ARAVE</name>
<dbReference type="Proteomes" id="UP000499080">
    <property type="component" value="Unassembled WGS sequence"/>
</dbReference>
<dbReference type="AlphaFoldDB" id="A0A4Y2HEE2"/>
<feature type="region of interest" description="Disordered" evidence="1">
    <location>
        <begin position="149"/>
        <end position="229"/>
    </location>
</feature>
<gene>
    <name evidence="2" type="ORF">AVEN_253133_1</name>
</gene>